<organism evidence="11 12">
    <name type="scientific">Sphingomonas aracearum</name>
    <dbReference type="NCBI Taxonomy" id="2283317"/>
    <lineage>
        <taxon>Bacteria</taxon>
        <taxon>Pseudomonadati</taxon>
        <taxon>Pseudomonadota</taxon>
        <taxon>Alphaproteobacteria</taxon>
        <taxon>Sphingomonadales</taxon>
        <taxon>Sphingomonadaceae</taxon>
        <taxon>Sphingomonas</taxon>
    </lineage>
</organism>
<keyword evidence="8 10" id="KW-1133">Transmembrane helix</keyword>
<dbReference type="SUPFAM" id="SSF54523">
    <property type="entry name" value="Pili subunits"/>
    <property type="match status" value="1"/>
</dbReference>
<dbReference type="NCBIfam" id="TIGR02532">
    <property type="entry name" value="IV_pilin_GFxxxE"/>
    <property type="match status" value="1"/>
</dbReference>
<dbReference type="GO" id="GO:0015628">
    <property type="term" value="P:protein secretion by the type II secretion system"/>
    <property type="evidence" value="ECO:0007669"/>
    <property type="project" value="InterPro"/>
</dbReference>
<evidence type="ECO:0000256" key="10">
    <source>
        <dbReference type="SAM" id="Phobius"/>
    </source>
</evidence>
<dbReference type="EMBL" id="QQNB01000002">
    <property type="protein sequence ID" value="RDE05151.1"/>
    <property type="molecule type" value="Genomic_DNA"/>
</dbReference>
<evidence type="ECO:0000256" key="7">
    <source>
        <dbReference type="ARBA" id="ARBA00022692"/>
    </source>
</evidence>
<proteinExistence type="inferred from homology"/>
<dbReference type="GO" id="GO:0015627">
    <property type="term" value="C:type II protein secretion system complex"/>
    <property type="evidence" value="ECO:0007669"/>
    <property type="project" value="InterPro"/>
</dbReference>
<evidence type="ECO:0000256" key="9">
    <source>
        <dbReference type="ARBA" id="ARBA00023136"/>
    </source>
</evidence>
<comment type="caution">
    <text evidence="11">The sequence shown here is derived from an EMBL/GenBank/DDBJ whole genome shotgun (WGS) entry which is preliminary data.</text>
</comment>
<evidence type="ECO:0000313" key="11">
    <source>
        <dbReference type="EMBL" id="RDE05151.1"/>
    </source>
</evidence>
<evidence type="ECO:0000256" key="2">
    <source>
        <dbReference type="ARBA" id="ARBA00011084"/>
    </source>
</evidence>
<dbReference type="OrthoDB" id="9794345at2"/>
<dbReference type="InterPro" id="IPR045584">
    <property type="entry name" value="Pilin-like"/>
</dbReference>
<evidence type="ECO:0000256" key="3">
    <source>
        <dbReference type="ARBA" id="ARBA00021539"/>
    </source>
</evidence>
<evidence type="ECO:0000256" key="8">
    <source>
        <dbReference type="ARBA" id="ARBA00022989"/>
    </source>
</evidence>
<keyword evidence="4" id="KW-1003">Cell membrane</keyword>
<evidence type="ECO:0000313" key="12">
    <source>
        <dbReference type="Proteomes" id="UP000253918"/>
    </source>
</evidence>
<dbReference type="Pfam" id="PF11612">
    <property type="entry name" value="T2SSJ"/>
    <property type="match status" value="1"/>
</dbReference>
<comment type="similarity">
    <text evidence="2">Belongs to the GSP J family.</text>
</comment>
<gene>
    <name evidence="11" type="primary">gspJ</name>
    <name evidence="11" type="ORF">DVW87_07670</name>
</gene>
<feature type="transmembrane region" description="Helical" evidence="10">
    <location>
        <begin position="16"/>
        <end position="38"/>
    </location>
</feature>
<dbReference type="Proteomes" id="UP000253918">
    <property type="component" value="Unassembled WGS sequence"/>
</dbReference>
<evidence type="ECO:0000256" key="4">
    <source>
        <dbReference type="ARBA" id="ARBA00022475"/>
    </source>
</evidence>
<sequence length="213" mass="22303">MTAPTGRTGGFTLVEMMIALLIFGMLAAAGVALLSVSIRAQAATGAKLDDVAALNRFSSVFSADLAEAVARPTRNEAGDSVPAFFGAPGEMVLVRGGWTNLDSAPRASAQKVQYRVTQGALERITWPMLDGAPPLAPTVLLDHVASATLRYRYNGAWSDRWNGAATAPPLPQVVELSVQRENGTVFRQLALVGAGYDPRPPRDEAGGQANAGA</sequence>
<accession>A0A369VZA3</accession>
<evidence type="ECO:0000256" key="5">
    <source>
        <dbReference type="ARBA" id="ARBA00022481"/>
    </source>
</evidence>
<dbReference type="PANTHER" id="PTHR39583">
    <property type="entry name" value="TYPE II SECRETION SYSTEM PROTEIN J-RELATED"/>
    <property type="match status" value="1"/>
</dbReference>
<reference evidence="11 12" key="1">
    <citation type="submission" date="2018-07" db="EMBL/GenBank/DDBJ databases">
        <title>a novel species of Sphingomonas isolated from the rhizosphere soil of Araceae plant.</title>
        <authorList>
            <person name="Zhiyong W."/>
            <person name="Qinglan Z."/>
            <person name="Zhiwei F."/>
            <person name="Ding X."/>
            <person name="Gejiao W."/>
            <person name="Shixue Z."/>
        </authorList>
    </citation>
    <scope>NUCLEOTIDE SEQUENCE [LARGE SCALE GENOMIC DNA]</scope>
    <source>
        <strain evidence="11 12">WZY 27</strain>
    </source>
</reference>
<dbReference type="PROSITE" id="PS00409">
    <property type="entry name" value="PROKAR_NTER_METHYL"/>
    <property type="match status" value="1"/>
</dbReference>
<dbReference type="RefSeq" id="WP_114687222.1">
    <property type="nucleotide sequence ID" value="NZ_QQNB01000002.1"/>
</dbReference>
<keyword evidence="7 10" id="KW-0812">Transmembrane</keyword>
<evidence type="ECO:0000256" key="6">
    <source>
        <dbReference type="ARBA" id="ARBA00022519"/>
    </source>
</evidence>
<dbReference type="Pfam" id="PF07963">
    <property type="entry name" value="N_methyl"/>
    <property type="match status" value="1"/>
</dbReference>
<dbReference type="NCBIfam" id="TIGR01711">
    <property type="entry name" value="gspJ"/>
    <property type="match status" value="1"/>
</dbReference>
<keyword evidence="5" id="KW-0488">Methylation</keyword>
<evidence type="ECO:0000256" key="1">
    <source>
        <dbReference type="ARBA" id="ARBA00004377"/>
    </source>
</evidence>
<dbReference type="GO" id="GO:0005886">
    <property type="term" value="C:plasma membrane"/>
    <property type="evidence" value="ECO:0007669"/>
    <property type="project" value="UniProtKB-SubCell"/>
</dbReference>
<dbReference type="Gene3D" id="3.10.610.10">
    <property type="entry name" value="GSPII I/J protein-like"/>
    <property type="match status" value="1"/>
</dbReference>
<dbReference type="AlphaFoldDB" id="A0A369VZA3"/>
<dbReference type="InterPro" id="IPR010055">
    <property type="entry name" value="T2SS_protein-GspJ"/>
</dbReference>
<name>A0A369VZA3_9SPHN</name>
<dbReference type="InterPro" id="IPR012902">
    <property type="entry name" value="N_methyl_site"/>
</dbReference>
<dbReference type="InterPro" id="IPR051621">
    <property type="entry name" value="T2SS_protein_J"/>
</dbReference>
<comment type="subcellular location">
    <subcellularLocation>
        <location evidence="1">Cell inner membrane</location>
        <topology evidence="1">Single-pass membrane protein</topology>
    </subcellularLocation>
</comment>
<keyword evidence="9 10" id="KW-0472">Membrane</keyword>
<protein>
    <recommendedName>
        <fullName evidence="3">Type II secretion system protein J</fullName>
    </recommendedName>
</protein>
<keyword evidence="12" id="KW-1185">Reference proteome</keyword>
<dbReference type="PANTHER" id="PTHR39583:SF2">
    <property type="entry name" value="TYPE II SECRETION SYSTEM PROTEIN J"/>
    <property type="match status" value="1"/>
</dbReference>
<keyword evidence="6" id="KW-0997">Cell inner membrane</keyword>